<dbReference type="InterPro" id="IPR047347">
    <property type="entry name" value="YvaQ-like_sensor"/>
</dbReference>
<dbReference type="KEGG" id="jag:GJA_1834"/>
<dbReference type="CDD" id="cd19411">
    <property type="entry name" value="MCP2201-like_sensor"/>
    <property type="match status" value="1"/>
</dbReference>
<evidence type="ECO:0000313" key="8">
    <source>
        <dbReference type="EMBL" id="CDG82469.1"/>
    </source>
</evidence>
<dbReference type="Gene3D" id="1.10.287.950">
    <property type="entry name" value="Methyl-accepting chemotaxis protein"/>
    <property type="match status" value="1"/>
</dbReference>
<evidence type="ECO:0000256" key="2">
    <source>
        <dbReference type="ARBA" id="ARBA00022481"/>
    </source>
</evidence>
<organism evidence="8 9">
    <name type="scientific">Janthinobacterium agaricidamnosum NBRC 102515 = DSM 9628</name>
    <dbReference type="NCBI Taxonomy" id="1349767"/>
    <lineage>
        <taxon>Bacteria</taxon>
        <taxon>Pseudomonadati</taxon>
        <taxon>Pseudomonadota</taxon>
        <taxon>Betaproteobacteria</taxon>
        <taxon>Burkholderiales</taxon>
        <taxon>Oxalobacteraceae</taxon>
        <taxon>Janthinobacterium</taxon>
    </lineage>
</organism>
<dbReference type="InterPro" id="IPR003660">
    <property type="entry name" value="HAMP_dom"/>
</dbReference>
<dbReference type="eggNOG" id="COG0840">
    <property type="taxonomic scope" value="Bacteria"/>
</dbReference>
<dbReference type="Pfam" id="PF00015">
    <property type="entry name" value="MCPsignal"/>
    <property type="match status" value="1"/>
</dbReference>
<dbReference type="InterPro" id="IPR004089">
    <property type="entry name" value="MCPsignal_dom"/>
</dbReference>
<dbReference type="Proteomes" id="UP000027604">
    <property type="component" value="Chromosome I"/>
</dbReference>
<evidence type="ECO:0000259" key="7">
    <source>
        <dbReference type="PROSITE" id="PS50885"/>
    </source>
</evidence>
<dbReference type="InterPro" id="IPR024478">
    <property type="entry name" value="HlyB_4HB_MCP"/>
</dbReference>
<proteinExistence type="inferred from homology"/>
<feature type="transmembrane region" description="Helical" evidence="5">
    <location>
        <begin position="191"/>
        <end position="210"/>
    </location>
</feature>
<name>W0V0X9_9BURK</name>
<evidence type="ECO:0000259" key="6">
    <source>
        <dbReference type="PROSITE" id="PS50111"/>
    </source>
</evidence>
<reference evidence="8 9" key="1">
    <citation type="journal article" date="2015" name="Genome Announc.">
        <title>Genome Sequence of Mushroom Soft-Rot Pathogen Janthinobacterium agaricidamnosum.</title>
        <authorList>
            <person name="Graupner K."/>
            <person name="Lackner G."/>
            <person name="Hertweck C."/>
        </authorList>
    </citation>
    <scope>NUCLEOTIDE SEQUENCE [LARGE SCALE GENOMIC DNA]</scope>
    <source>
        <strain evidence="9">NBRC 102515 / DSM 9628</strain>
    </source>
</reference>
<dbReference type="SMART" id="SM00283">
    <property type="entry name" value="MA"/>
    <property type="match status" value="1"/>
</dbReference>
<keyword evidence="9" id="KW-1185">Reference proteome</keyword>
<dbReference type="OrthoDB" id="8576332at2"/>
<dbReference type="GO" id="GO:0005886">
    <property type="term" value="C:plasma membrane"/>
    <property type="evidence" value="ECO:0007669"/>
    <property type="project" value="TreeGrafter"/>
</dbReference>
<comment type="similarity">
    <text evidence="3">Belongs to the methyl-accepting chemotaxis (MCP) protein family.</text>
</comment>
<comment type="subcellular location">
    <subcellularLocation>
        <location evidence="1">Membrane</location>
    </subcellularLocation>
</comment>
<dbReference type="Pfam" id="PF12729">
    <property type="entry name" value="4HB_MCP_1"/>
    <property type="match status" value="1"/>
</dbReference>
<dbReference type="EMBL" id="HG322949">
    <property type="protein sequence ID" value="CDG82469.1"/>
    <property type="molecule type" value="Genomic_DNA"/>
</dbReference>
<dbReference type="HOGENOM" id="CLU_000445_107_16_4"/>
<evidence type="ECO:0000256" key="5">
    <source>
        <dbReference type="SAM" id="Phobius"/>
    </source>
</evidence>
<dbReference type="GO" id="GO:0004888">
    <property type="term" value="F:transmembrane signaling receptor activity"/>
    <property type="evidence" value="ECO:0007669"/>
    <property type="project" value="InterPro"/>
</dbReference>
<dbReference type="InterPro" id="IPR004090">
    <property type="entry name" value="Chemotax_Me-accpt_rcpt"/>
</dbReference>
<evidence type="ECO:0000313" key="9">
    <source>
        <dbReference type="Proteomes" id="UP000027604"/>
    </source>
</evidence>
<dbReference type="GO" id="GO:0006935">
    <property type="term" value="P:chemotaxis"/>
    <property type="evidence" value="ECO:0007669"/>
    <property type="project" value="InterPro"/>
</dbReference>
<dbReference type="PANTHER" id="PTHR43531:SF14">
    <property type="entry name" value="METHYL-ACCEPTING CHEMOTAXIS PROTEIN I-RELATED"/>
    <property type="match status" value="1"/>
</dbReference>
<dbReference type="GO" id="GO:0007165">
    <property type="term" value="P:signal transduction"/>
    <property type="evidence" value="ECO:0007669"/>
    <property type="project" value="UniProtKB-KW"/>
</dbReference>
<gene>
    <name evidence="8" type="ORF">GJA_1834</name>
</gene>
<dbReference type="CDD" id="cd11386">
    <property type="entry name" value="MCP_signal"/>
    <property type="match status" value="1"/>
</dbReference>
<keyword evidence="5" id="KW-0812">Transmembrane</keyword>
<dbReference type="SMART" id="SM00304">
    <property type="entry name" value="HAMP"/>
    <property type="match status" value="1"/>
</dbReference>
<dbReference type="STRING" id="1349767.GJA_1834"/>
<dbReference type="PATRIC" id="fig|1349767.4.peg.3607"/>
<feature type="domain" description="Methyl-accepting transducer" evidence="6">
    <location>
        <begin position="269"/>
        <end position="498"/>
    </location>
</feature>
<dbReference type="AlphaFoldDB" id="W0V0X9"/>
<dbReference type="PANTHER" id="PTHR43531">
    <property type="entry name" value="PROTEIN ICFG"/>
    <property type="match status" value="1"/>
</dbReference>
<feature type="domain" description="HAMP" evidence="7">
    <location>
        <begin position="212"/>
        <end position="264"/>
    </location>
</feature>
<evidence type="ECO:0000256" key="4">
    <source>
        <dbReference type="PROSITE-ProRule" id="PRU00284"/>
    </source>
</evidence>
<dbReference type="PROSITE" id="PS50111">
    <property type="entry name" value="CHEMOTAXIS_TRANSDUC_2"/>
    <property type="match status" value="1"/>
</dbReference>
<dbReference type="InterPro" id="IPR051310">
    <property type="entry name" value="MCP_chemotaxis"/>
</dbReference>
<keyword evidence="2" id="KW-0488">Methylation</keyword>
<dbReference type="SUPFAM" id="SSF58104">
    <property type="entry name" value="Methyl-accepting chemotaxis protein (MCP) signaling domain"/>
    <property type="match status" value="1"/>
</dbReference>
<dbReference type="Pfam" id="PF00672">
    <property type="entry name" value="HAMP"/>
    <property type="match status" value="1"/>
</dbReference>
<dbReference type="PROSITE" id="PS50885">
    <property type="entry name" value="HAMP"/>
    <property type="match status" value="1"/>
</dbReference>
<accession>W0V0X9</accession>
<dbReference type="FunFam" id="1.10.287.950:FF:000001">
    <property type="entry name" value="Methyl-accepting chemotaxis sensory transducer"/>
    <property type="match status" value="1"/>
</dbReference>
<keyword evidence="5" id="KW-0472">Membrane</keyword>
<evidence type="ECO:0000256" key="3">
    <source>
        <dbReference type="ARBA" id="ARBA00029447"/>
    </source>
</evidence>
<keyword evidence="5" id="KW-1133">Transmembrane helix</keyword>
<feature type="transmembrane region" description="Helical" evidence="5">
    <location>
        <begin position="12"/>
        <end position="32"/>
    </location>
</feature>
<protein>
    <submittedName>
        <fullName evidence="8">HAMP domain protein</fullName>
    </submittedName>
</protein>
<dbReference type="RefSeq" id="WP_051780512.1">
    <property type="nucleotide sequence ID" value="NZ_BCTH01000004.1"/>
</dbReference>
<evidence type="ECO:0000256" key="1">
    <source>
        <dbReference type="ARBA" id="ARBA00004370"/>
    </source>
</evidence>
<keyword evidence="4" id="KW-0807">Transducer</keyword>
<sequence length="532" mass="56170">MNFKHLRIGQQLALSFGLVVALMVLVAFLAFFRISSLNTEIDMTNRDLYPKTVHAHLIKDKVNEAVISMRSALLLSDPAKIKAELDSIETGAKVIVAQIGKLDKAAVSAQDRQAISDLTLVRKKFVEARLNFARLVLADQKPLAAELLFSDVGPAQQAYFDALDELIDVQNRRMTDTGAQSSANAGKTQQMVAAITLFALLVSAMVAWYTTAVITRPLASAVLIARTVADGNLANDIVVDADNETGQLMAALRDMNQGLVRIVTQVRGGTDTIAAASSQIASGNLDLSSRTEQQADALQETASAMAQLTAAVKQNTDNARNANQLAESASALAVKGGAVVRDVVGTMNDIDASSKKIVDIIGVIDSIAFQTNILALNAAVEAARAGEQGRGFAVVASEVRSLAQRSASAAREIKALIGDSVDKVRHGSMLVERAGITMTDVVNSVQRVSGMVGDISAASEQQRAGIEEVNGAVAQMDRMTQQNSALVEEASAVASALRAQVDDLVRVVGVFKLTGSSGHLRVRLGAQGQQAG</sequence>
<dbReference type="PRINTS" id="PR00260">
    <property type="entry name" value="CHEMTRNSDUCR"/>
</dbReference>